<gene>
    <name evidence="1" type="ORF">GJJ08_007070</name>
</gene>
<organism evidence="1 2">
    <name type="scientific">Klebsiella pneumoniae</name>
    <dbReference type="NCBI Taxonomy" id="573"/>
    <lineage>
        <taxon>Bacteria</taxon>
        <taxon>Pseudomonadati</taxon>
        <taxon>Pseudomonadota</taxon>
        <taxon>Gammaproteobacteria</taxon>
        <taxon>Enterobacterales</taxon>
        <taxon>Enterobacteriaceae</taxon>
        <taxon>Klebsiella/Raoultella group</taxon>
        <taxon>Klebsiella</taxon>
        <taxon>Klebsiella pneumoniae complex</taxon>
    </lineage>
</organism>
<protein>
    <recommendedName>
        <fullName evidence="3">Error-prone repair protein UmuD</fullName>
    </recommendedName>
</protein>
<evidence type="ECO:0008006" key="3">
    <source>
        <dbReference type="Google" id="ProtNLM"/>
    </source>
</evidence>
<evidence type="ECO:0000313" key="1">
    <source>
        <dbReference type="EMBL" id="QOU53168.1"/>
    </source>
</evidence>
<dbReference type="RefSeq" id="WP_116440150.1">
    <property type="nucleotide sequence ID" value="NZ_CP063008.1"/>
</dbReference>
<accession>A0A6G1Y4N7</accession>
<proteinExistence type="predicted"/>
<evidence type="ECO:0000313" key="2">
    <source>
        <dbReference type="Proteomes" id="UP000439817"/>
    </source>
</evidence>
<dbReference type="EMBL" id="CP063008">
    <property type="protein sequence ID" value="QOU53168.1"/>
    <property type="molecule type" value="Genomic_DNA"/>
</dbReference>
<name>A0A6G1Y4N7_KLEPN</name>
<sequence length="110" mass="11967">MGFPSPAADYVEQTLTVSRLCQYDANCRTLETAAGYAIVDVCRRPKQGDHVLIAYAGKTEFAVVRGQALITDDGEALEGEALDDVEVRGVVTYLINRAGWVSDDDDIPIM</sequence>
<dbReference type="Proteomes" id="UP000439817">
    <property type="component" value="Chromosome"/>
</dbReference>
<dbReference type="AlphaFoldDB" id="A0A6G1Y4N7"/>
<reference evidence="1 2" key="1">
    <citation type="journal article" date="2020" name="Antibiotics">
        <title>Molecular Typing, Characterization of Antimicrobial Resistance, Virulence Profiling and Analysis of Whole-Genome Sequence of Clinical Klebsiella pneumoniae Isolates.</title>
        <authorList>
            <person name="Shelenkov A."/>
            <person name="Mikhaylova Y."/>
            <person name="Yanushevich Y."/>
            <person name="Samoilov A."/>
            <person name="Petrova L."/>
            <person name="Fomina V."/>
            <person name="Gusarov V."/>
            <person name="Zamyatin M."/>
            <person name="Shagin D."/>
            <person name="Akimkin V."/>
        </authorList>
    </citation>
    <scope>NUCLEOTIDE SEQUENCE [LARGE SCALE GENOMIC DNA]</scope>
    <source>
        <strain evidence="1 2">CriePir120</strain>
    </source>
</reference>